<accession>A0A1F6E2H5</accession>
<feature type="region of interest" description="Disordered" evidence="6">
    <location>
        <begin position="96"/>
        <end position="120"/>
    </location>
</feature>
<sequence>MRYLGIDYGSKKIGLALSDEAGKMGFPHSIVSNTPALIDKIIALIAKEKVGAVVVGESKDFLGKDNVIAANARALGDQVASRASVPIFYEPETFTSAEARRQHEPQEKTRAQRERSPVDASAAALILTSFLSRTAR</sequence>
<keyword evidence="2 5" id="KW-0690">Ribosome biogenesis</keyword>
<name>A0A1F6E2H5_9BACT</name>
<evidence type="ECO:0000313" key="9">
    <source>
        <dbReference type="Proteomes" id="UP000177107"/>
    </source>
</evidence>
<dbReference type="PANTHER" id="PTHR33317">
    <property type="entry name" value="POLYNUCLEOTIDYL TRANSFERASE, RIBONUCLEASE H-LIKE SUPERFAMILY PROTEIN"/>
    <property type="match status" value="1"/>
</dbReference>
<evidence type="ECO:0000256" key="4">
    <source>
        <dbReference type="ARBA" id="ARBA00022801"/>
    </source>
</evidence>
<dbReference type="AlphaFoldDB" id="A0A1F6E2H5"/>
<evidence type="ECO:0000256" key="6">
    <source>
        <dbReference type="SAM" id="MobiDB-lite"/>
    </source>
</evidence>
<keyword evidence="4 5" id="KW-0378">Hydrolase</keyword>
<comment type="similarity">
    <text evidence="5">Belongs to the YqgF HJR family.</text>
</comment>
<dbReference type="GO" id="GO:0016788">
    <property type="term" value="F:hydrolase activity, acting on ester bonds"/>
    <property type="evidence" value="ECO:0007669"/>
    <property type="project" value="UniProtKB-UniRule"/>
</dbReference>
<dbReference type="Pfam" id="PF03652">
    <property type="entry name" value="RuvX"/>
    <property type="match status" value="1"/>
</dbReference>
<comment type="caution">
    <text evidence="8">The sequence shown here is derived from an EMBL/GenBank/DDBJ whole genome shotgun (WGS) entry which is preliminary data.</text>
</comment>
<feature type="compositionally biased region" description="Basic and acidic residues" evidence="6">
    <location>
        <begin position="98"/>
        <end position="117"/>
    </location>
</feature>
<dbReference type="GO" id="GO:0000967">
    <property type="term" value="P:rRNA 5'-end processing"/>
    <property type="evidence" value="ECO:0007669"/>
    <property type="project" value="UniProtKB-UniRule"/>
</dbReference>
<evidence type="ECO:0000256" key="3">
    <source>
        <dbReference type="ARBA" id="ARBA00022722"/>
    </source>
</evidence>
<dbReference type="GO" id="GO:0005737">
    <property type="term" value="C:cytoplasm"/>
    <property type="evidence" value="ECO:0007669"/>
    <property type="project" value="UniProtKB-SubCell"/>
</dbReference>
<dbReference type="Proteomes" id="UP000177107">
    <property type="component" value="Unassembled WGS sequence"/>
</dbReference>
<keyword evidence="3 5" id="KW-0540">Nuclease</keyword>
<dbReference type="EMBL" id="MFLM01000020">
    <property type="protein sequence ID" value="OGG67861.1"/>
    <property type="molecule type" value="Genomic_DNA"/>
</dbReference>
<dbReference type="Gene3D" id="3.30.420.140">
    <property type="entry name" value="YqgF/RNase H-like domain"/>
    <property type="match status" value="1"/>
</dbReference>
<dbReference type="InterPro" id="IPR012337">
    <property type="entry name" value="RNaseH-like_sf"/>
</dbReference>
<evidence type="ECO:0000256" key="5">
    <source>
        <dbReference type="HAMAP-Rule" id="MF_00651"/>
    </source>
</evidence>
<proteinExistence type="inferred from homology"/>
<dbReference type="SUPFAM" id="SSF53098">
    <property type="entry name" value="Ribonuclease H-like"/>
    <property type="match status" value="1"/>
</dbReference>
<dbReference type="InterPro" id="IPR037027">
    <property type="entry name" value="YqgF/RNaseH-like_dom_sf"/>
</dbReference>
<dbReference type="CDD" id="cd16964">
    <property type="entry name" value="YqgF"/>
    <property type="match status" value="1"/>
</dbReference>
<comment type="subcellular location">
    <subcellularLocation>
        <location evidence="5">Cytoplasm</location>
    </subcellularLocation>
</comment>
<evidence type="ECO:0000313" key="8">
    <source>
        <dbReference type="EMBL" id="OGG67861.1"/>
    </source>
</evidence>
<evidence type="ECO:0000259" key="7">
    <source>
        <dbReference type="SMART" id="SM00732"/>
    </source>
</evidence>
<feature type="domain" description="YqgF/RNase H-like" evidence="7">
    <location>
        <begin position="1"/>
        <end position="99"/>
    </location>
</feature>
<protein>
    <recommendedName>
        <fullName evidence="5">Putative pre-16S rRNA nuclease</fullName>
        <ecNumber evidence="5">3.1.-.-</ecNumber>
    </recommendedName>
</protein>
<dbReference type="GO" id="GO:0004518">
    <property type="term" value="F:nuclease activity"/>
    <property type="evidence" value="ECO:0007669"/>
    <property type="project" value="UniProtKB-KW"/>
</dbReference>
<gene>
    <name evidence="8" type="ORF">A3C95_02370</name>
</gene>
<evidence type="ECO:0000256" key="2">
    <source>
        <dbReference type="ARBA" id="ARBA00022517"/>
    </source>
</evidence>
<reference evidence="8 9" key="1">
    <citation type="journal article" date="2016" name="Nat. Commun.">
        <title>Thousands of microbial genomes shed light on interconnected biogeochemical processes in an aquifer system.</title>
        <authorList>
            <person name="Anantharaman K."/>
            <person name="Brown C.T."/>
            <person name="Hug L.A."/>
            <person name="Sharon I."/>
            <person name="Castelle C.J."/>
            <person name="Probst A.J."/>
            <person name="Thomas B.C."/>
            <person name="Singh A."/>
            <person name="Wilkins M.J."/>
            <person name="Karaoz U."/>
            <person name="Brodie E.L."/>
            <person name="Williams K.H."/>
            <person name="Hubbard S.S."/>
            <person name="Banfield J.F."/>
        </authorList>
    </citation>
    <scope>NUCLEOTIDE SEQUENCE [LARGE SCALE GENOMIC DNA]</scope>
</reference>
<dbReference type="PANTHER" id="PTHR33317:SF4">
    <property type="entry name" value="POLYNUCLEOTIDYL TRANSFERASE, RIBONUCLEASE H-LIKE SUPERFAMILY PROTEIN"/>
    <property type="match status" value="1"/>
</dbReference>
<dbReference type="HAMAP" id="MF_00651">
    <property type="entry name" value="Nuclease_YqgF"/>
    <property type="match status" value="1"/>
</dbReference>
<keyword evidence="1 5" id="KW-0963">Cytoplasm</keyword>
<dbReference type="InterPro" id="IPR005227">
    <property type="entry name" value="YqgF"/>
</dbReference>
<dbReference type="InterPro" id="IPR006641">
    <property type="entry name" value="YqgF/RNaseH-like_dom"/>
</dbReference>
<evidence type="ECO:0000256" key="1">
    <source>
        <dbReference type="ARBA" id="ARBA00022490"/>
    </source>
</evidence>
<comment type="function">
    <text evidence="5">Could be a nuclease involved in processing of the 5'-end of pre-16S rRNA.</text>
</comment>
<dbReference type="EC" id="3.1.-.-" evidence="5"/>
<dbReference type="NCBIfam" id="TIGR00250">
    <property type="entry name" value="RNAse_H_YqgF"/>
    <property type="match status" value="1"/>
</dbReference>
<organism evidence="8 9">
    <name type="scientific">Candidatus Kaiserbacteria bacterium RIFCSPHIGHO2_02_FULL_56_30</name>
    <dbReference type="NCBI Taxonomy" id="1798499"/>
    <lineage>
        <taxon>Bacteria</taxon>
        <taxon>Candidatus Kaiseribacteriota</taxon>
    </lineage>
</organism>
<dbReference type="STRING" id="1798499.A3C95_02370"/>
<dbReference type="SMART" id="SM00732">
    <property type="entry name" value="YqgFc"/>
    <property type="match status" value="1"/>
</dbReference>